<comment type="caution">
    <text evidence="2">The sequence shown here is derived from an EMBL/GenBank/DDBJ whole genome shotgun (WGS) entry which is preliminary data.</text>
</comment>
<sequence>MSSKAMARQRIVPAIPHQLTVRRAKVVPAGKNDQQTARDKGKSASPPTSADNSEAATRTNGIEHEVAQQHDEKAVLLNGSKDEQAKQVLAEEEPVAIKELAVNKEPEDKEKLVETKEELAAEKEVIDEKKEPHHQDAQALPFIPKHKHKHSESLVFGGLQDSSSASPAAMSNSVFLPPPPMSAVPPAVNPYDSFSAAQQYPSAVPPAPVAVMAPPQLTNGHAFAHTNGSAAHLGSIASSPSRTPSVPLGDSAVATPDAYVPHKHHAPQPSYLPPPPLNNNVQHLADYVLSYWNQHEFADYLLELYSGNQSSNPLMLPVHGIVIARYPGFLKLINSLPQTRTHSRATIVHVPRSYCFADASAFADALRYVYGGRLIEPMYIFSNPASTPTTRMRYVLSYLAAGHFLGAEPIVMHAYNMALRILGFNELETVLFFAACGWCLTENCLYGPYADQLVWQALYMIVSNINADFVFDASAPEFSSVPRLPVSYNSTSTSRPDSRSSSVFASSDVQSSQRPVSGIRFGSATPSSSDTSSPNYLLSSALVSLSFDSLKIVLEHDQLAANLGIDTLLAIADDVVNERERRRVDACNSLHDQKKSPEGVLLLGESVGRDATGTRLQLHATRLG</sequence>
<protein>
    <recommendedName>
        <fullName evidence="4">BTB domain-containing protein</fullName>
    </recommendedName>
</protein>
<organism evidence="2 3">
    <name type="scientific">Aureobasidium mustum</name>
    <dbReference type="NCBI Taxonomy" id="2773714"/>
    <lineage>
        <taxon>Eukaryota</taxon>
        <taxon>Fungi</taxon>
        <taxon>Dikarya</taxon>
        <taxon>Ascomycota</taxon>
        <taxon>Pezizomycotina</taxon>
        <taxon>Dothideomycetes</taxon>
        <taxon>Dothideomycetidae</taxon>
        <taxon>Dothideales</taxon>
        <taxon>Saccotheciaceae</taxon>
        <taxon>Aureobasidium</taxon>
    </lineage>
</organism>
<evidence type="ECO:0000256" key="1">
    <source>
        <dbReference type="SAM" id="MobiDB-lite"/>
    </source>
</evidence>
<feature type="region of interest" description="Disordered" evidence="1">
    <location>
        <begin position="1"/>
        <end position="72"/>
    </location>
</feature>
<feature type="region of interest" description="Disordered" evidence="1">
    <location>
        <begin position="488"/>
        <end position="533"/>
    </location>
</feature>
<gene>
    <name evidence="2" type="ORF">AWRI4233_LOCUS113</name>
</gene>
<feature type="compositionally biased region" description="Basic and acidic residues" evidence="1">
    <location>
        <begin position="61"/>
        <end position="72"/>
    </location>
</feature>
<dbReference type="Proteomes" id="UP000714618">
    <property type="component" value="Unassembled WGS sequence"/>
</dbReference>
<evidence type="ECO:0008006" key="4">
    <source>
        <dbReference type="Google" id="ProtNLM"/>
    </source>
</evidence>
<proteinExistence type="predicted"/>
<dbReference type="EMBL" id="CAIJEO010000002">
    <property type="protein sequence ID" value="CAD0085257.1"/>
    <property type="molecule type" value="Genomic_DNA"/>
</dbReference>
<dbReference type="OrthoDB" id="5329403at2759"/>
<keyword evidence="3" id="KW-1185">Reference proteome</keyword>
<evidence type="ECO:0000313" key="3">
    <source>
        <dbReference type="Proteomes" id="UP000714618"/>
    </source>
</evidence>
<evidence type="ECO:0000313" key="2">
    <source>
        <dbReference type="EMBL" id="CAD0085257.1"/>
    </source>
</evidence>
<dbReference type="AlphaFoldDB" id="A0A9N8JCP2"/>
<feature type="compositionally biased region" description="Low complexity" evidence="1">
    <location>
        <begin position="523"/>
        <end position="533"/>
    </location>
</feature>
<feature type="compositionally biased region" description="Polar residues" evidence="1">
    <location>
        <begin position="45"/>
        <end position="60"/>
    </location>
</feature>
<accession>A0A9N8JCP2</accession>
<feature type="compositionally biased region" description="Low complexity" evidence="1">
    <location>
        <begin position="490"/>
        <end position="513"/>
    </location>
</feature>
<reference evidence="2" key="1">
    <citation type="submission" date="2020-06" db="EMBL/GenBank/DDBJ databases">
        <authorList>
            <person name="Onetto C."/>
        </authorList>
    </citation>
    <scope>NUCLEOTIDE SEQUENCE</scope>
</reference>
<name>A0A9N8JCP2_9PEZI</name>